<sequence>MRKPSATPAPPPAATPTIHGWCPGALRPMASGDGWIVRVRPHAGRLTRVQAAGIARLAAAHGQGAVELTRRANLQLRGVAPASHPALLAGLRALDLVDADAAAEQRRNIVVTPFWEPGDATLALAAALAQALAAPDAPALPAKFGFAVDCGAAPVLRATPATIRIERDARGLVVRADAMPLLARATPHDAVARAMALAHWFAGGDQAAPPPGFHPAPLACRTAPRPQPGPAPGGWLVATAFGQLQAETLARLAEHGDLRLTPWRMLLVEGARSAPALPGLLTDPADPLLRVVACSGIEGCRQAAGPTRPLARALAGFVPAHGLLHVSGCRKGCAHAEPSVTLVATRAGYDLVRHGKAGSAPDRQALRADELAAHLAHAWDTATTTQDAPPHEATASPPL</sequence>
<evidence type="ECO:0000256" key="4">
    <source>
        <dbReference type="ARBA" id="ARBA00023002"/>
    </source>
</evidence>
<evidence type="ECO:0000256" key="1">
    <source>
        <dbReference type="ARBA" id="ARBA00022485"/>
    </source>
</evidence>
<dbReference type="PANTHER" id="PTHR32439:SF9">
    <property type="entry name" value="BLR3264 PROTEIN"/>
    <property type="match status" value="1"/>
</dbReference>
<dbReference type="Proteomes" id="UP000626210">
    <property type="component" value="Unassembled WGS sequence"/>
</dbReference>
<dbReference type="RefSeq" id="WP_189690158.1">
    <property type="nucleotide sequence ID" value="NZ_BMYK01000028.1"/>
</dbReference>
<proteinExistence type="predicted"/>
<evidence type="ECO:0000259" key="7">
    <source>
        <dbReference type="Pfam" id="PF03460"/>
    </source>
</evidence>
<dbReference type="EMBL" id="BMYK01000028">
    <property type="protein sequence ID" value="GHC99348.1"/>
    <property type="molecule type" value="Genomic_DNA"/>
</dbReference>
<evidence type="ECO:0000313" key="8">
    <source>
        <dbReference type="EMBL" id="GHC99348.1"/>
    </source>
</evidence>
<keyword evidence="4" id="KW-0560">Oxidoreductase</keyword>
<evidence type="ECO:0000256" key="6">
    <source>
        <dbReference type="ARBA" id="ARBA00023014"/>
    </source>
</evidence>
<dbReference type="InterPro" id="IPR045854">
    <property type="entry name" value="NO2/SO3_Rdtase_4Fe4S_sf"/>
</dbReference>
<accession>A0ABQ3GBD6</accession>
<evidence type="ECO:0000256" key="5">
    <source>
        <dbReference type="ARBA" id="ARBA00023004"/>
    </source>
</evidence>
<evidence type="ECO:0000256" key="3">
    <source>
        <dbReference type="ARBA" id="ARBA00022723"/>
    </source>
</evidence>
<dbReference type="PANTHER" id="PTHR32439">
    <property type="entry name" value="FERREDOXIN--NITRITE REDUCTASE, CHLOROPLASTIC"/>
    <property type="match status" value="1"/>
</dbReference>
<protein>
    <submittedName>
        <fullName evidence="8">Precorrin-3B synthase</fullName>
    </submittedName>
</protein>
<gene>
    <name evidence="8" type="ORF">GCM10007320_55870</name>
</gene>
<dbReference type="SUPFAM" id="SSF56014">
    <property type="entry name" value="Nitrite and sulphite reductase 4Fe-4S domain-like"/>
    <property type="match status" value="1"/>
</dbReference>
<reference evidence="9" key="1">
    <citation type="journal article" date="2019" name="Int. J. Syst. Evol. Microbiol.">
        <title>The Global Catalogue of Microorganisms (GCM) 10K type strain sequencing project: providing services to taxonomists for standard genome sequencing and annotation.</title>
        <authorList>
            <consortium name="The Broad Institute Genomics Platform"/>
            <consortium name="The Broad Institute Genome Sequencing Center for Infectious Disease"/>
            <person name="Wu L."/>
            <person name="Ma J."/>
        </authorList>
    </citation>
    <scope>NUCLEOTIDE SEQUENCE [LARGE SCALE GENOMIC DNA]</scope>
    <source>
        <strain evidence="9">KCTC 23314</strain>
    </source>
</reference>
<keyword evidence="9" id="KW-1185">Reference proteome</keyword>
<dbReference type="InterPro" id="IPR036136">
    <property type="entry name" value="Nit/Sulf_reduc_fer-like_dom_sf"/>
</dbReference>
<keyword evidence="2" id="KW-0349">Heme</keyword>
<dbReference type="InterPro" id="IPR005117">
    <property type="entry name" value="NiRdtase/SiRdtase_haem-b_fer"/>
</dbReference>
<keyword evidence="5" id="KW-0408">Iron</keyword>
<dbReference type="Pfam" id="PF03460">
    <property type="entry name" value="NIR_SIR_ferr"/>
    <property type="match status" value="1"/>
</dbReference>
<keyword evidence="3" id="KW-0479">Metal-binding</keyword>
<dbReference type="Gene3D" id="3.30.413.10">
    <property type="entry name" value="Sulfite Reductase Hemoprotein, domain 1"/>
    <property type="match status" value="1"/>
</dbReference>
<feature type="domain" description="Nitrite/Sulfite reductase ferredoxin-like" evidence="7">
    <location>
        <begin position="28"/>
        <end position="93"/>
    </location>
</feature>
<name>A0ABQ3GBD6_9BURK</name>
<keyword evidence="6" id="KW-0411">Iron-sulfur</keyword>
<comment type="caution">
    <text evidence="8">The sequence shown here is derived from an EMBL/GenBank/DDBJ whole genome shotgun (WGS) entry which is preliminary data.</text>
</comment>
<evidence type="ECO:0000256" key="2">
    <source>
        <dbReference type="ARBA" id="ARBA00022617"/>
    </source>
</evidence>
<dbReference type="InterPro" id="IPR051329">
    <property type="entry name" value="NIR_SIR_4Fe-4S"/>
</dbReference>
<dbReference type="Gene3D" id="3.90.480.20">
    <property type="match status" value="1"/>
</dbReference>
<evidence type="ECO:0000313" key="9">
    <source>
        <dbReference type="Proteomes" id="UP000626210"/>
    </source>
</evidence>
<organism evidence="8 9">
    <name type="scientific">Pseudorhodoferax aquiterrae</name>
    <dbReference type="NCBI Taxonomy" id="747304"/>
    <lineage>
        <taxon>Bacteria</taxon>
        <taxon>Pseudomonadati</taxon>
        <taxon>Pseudomonadota</taxon>
        <taxon>Betaproteobacteria</taxon>
        <taxon>Burkholderiales</taxon>
        <taxon>Comamonadaceae</taxon>
    </lineage>
</organism>
<dbReference type="SUPFAM" id="SSF55124">
    <property type="entry name" value="Nitrite/Sulfite reductase N-terminal domain-like"/>
    <property type="match status" value="1"/>
</dbReference>
<keyword evidence="1" id="KW-0004">4Fe-4S</keyword>